<proteinExistence type="inferred from homology"/>
<dbReference type="SUPFAM" id="SSF53032">
    <property type="entry name" value="tRNA-intron endonuclease catalytic domain-like"/>
    <property type="match status" value="1"/>
</dbReference>
<dbReference type="RefSeq" id="XP_062876665.1">
    <property type="nucleotide sequence ID" value="XM_063020595.1"/>
</dbReference>
<dbReference type="InterPro" id="IPR006677">
    <property type="entry name" value="tRNA_intron_Endonuc_cat-like"/>
</dbReference>
<comment type="similarity">
    <text evidence="1 4">Belongs to the tRNA-intron endonuclease family.</text>
</comment>
<dbReference type="GO" id="GO:0000379">
    <property type="term" value="P:tRNA-type intron splice site recognition and cleavage"/>
    <property type="evidence" value="ECO:0007669"/>
    <property type="project" value="TreeGrafter"/>
</dbReference>
<evidence type="ECO:0000313" key="8">
    <source>
        <dbReference type="EMBL" id="WPK24282.1"/>
    </source>
</evidence>
<dbReference type="AlphaFoldDB" id="A0AAX4H8H9"/>
<feature type="active site" evidence="5">
    <location>
        <position position="320"/>
    </location>
</feature>
<dbReference type="GO" id="GO:0000214">
    <property type="term" value="C:tRNA-intron endonuclease complex"/>
    <property type="evidence" value="ECO:0007669"/>
    <property type="project" value="UniProtKB-UniRule"/>
</dbReference>
<dbReference type="PANTHER" id="PTHR21227">
    <property type="entry name" value="TRNA-SPLICING ENDONUCLEASE SUBUNIT SEN2"/>
    <property type="match status" value="1"/>
</dbReference>
<comment type="function">
    <text evidence="4">Constitutes one of the two catalytic subunit of the tRNA-splicing endonuclease complex, a complex responsible for identification and cleavage of the splice sites in pre-tRNA. It cleaves pre-tRNA at the 5'- and 3'-splice sites to release the intron. The products are an intron and two tRNA half-molecules bearing 2',3'-cyclic phosphate and 5'-OH termini. There are no conserved sequences at the splice sites, but the intron is invariably located at the same site in the gene, placing the splice sites an invariant distance from the constant structural features of the tRNA body.</text>
</comment>
<dbReference type="CDD" id="cd22363">
    <property type="entry name" value="tRNA-intron_lyase_C"/>
    <property type="match status" value="1"/>
</dbReference>
<dbReference type="KEGG" id="asau:88172615"/>
<dbReference type="GO" id="GO:0005737">
    <property type="term" value="C:cytoplasm"/>
    <property type="evidence" value="ECO:0007669"/>
    <property type="project" value="TreeGrafter"/>
</dbReference>
<evidence type="ECO:0000259" key="7">
    <source>
        <dbReference type="Pfam" id="PF01974"/>
    </source>
</evidence>
<gene>
    <name evidence="8" type="ORF">PUMCH_001550</name>
</gene>
<dbReference type="InterPro" id="IPR011856">
    <property type="entry name" value="tRNA_endonuc-like_dom_sf"/>
</dbReference>
<evidence type="ECO:0000313" key="9">
    <source>
        <dbReference type="Proteomes" id="UP001338582"/>
    </source>
</evidence>
<evidence type="ECO:0000256" key="5">
    <source>
        <dbReference type="PIRSR" id="PIRSR011789-1"/>
    </source>
</evidence>
<organism evidence="8 9">
    <name type="scientific">Australozyma saopauloensis</name>
    <dbReference type="NCBI Taxonomy" id="291208"/>
    <lineage>
        <taxon>Eukaryota</taxon>
        <taxon>Fungi</taxon>
        <taxon>Dikarya</taxon>
        <taxon>Ascomycota</taxon>
        <taxon>Saccharomycotina</taxon>
        <taxon>Pichiomycetes</taxon>
        <taxon>Metschnikowiaceae</taxon>
        <taxon>Australozyma</taxon>
    </lineage>
</organism>
<dbReference type="GeneID" id="88172615"/>
<dbReference type="Pfam" id="PF01974">
    <property type="entry name" value="tRNA_int_endo"/>
    <property type="match status" value="1"/>
</dbReference>
<dbReference type="InterPro" id="IPR036167">
    <property type="entry name" value="tRNA_intron_Endo_cat-like_sf"/>
</dbReference>
<dbReference type="GO" id="GO:0003676">
    <property type="term" value="F:nucleic acid binding"/>
    <property type="evidence" value="ECO:0007669"/>
    <property type="project" value="InterPro"/>
</dbReference>
<dbReference type="InterPro" id="IPR006676">
    <property type="entry name" value="tRNA_splic"/>
</dbReference>
<dbReference type="EMBL" id="CP138895">
    <property type="protein sequence ID" value="WPK24282.1"/>
    <property type="molecule type" value="Genomic_DNA"/>
</dbReference>
<sequence>MLKRRGKNFNQIYRNPLPVTLSVDKYGQIPPTSLANPVSWISLACRLLYIYSHLPPREELTKVISDEDGLTFSVADDQGSMRLWRQGFFGKGTLSRSEPSWKARVEQRLGLTNAENIASEDVTAVRRGERKAFKGLRQEAQKLEQLGRLRVLNEDEQARYKSLVDQMDAMRLGKETAESESALKDESVATDKGEPEDIGRKVQESLKISLVEEDDNFPVSELREEDRTLIDPETNTLRANLEALQLQKTEVFFLLFALDAVKVFKNDSSLLLQELFYACLGSSHSPDNKFLLDYVVYHHFRSLGYCARSGLKFGCDMILYKRGPPMLHAEYAVLVVRDGDCGWTDWPDFMALARVVGGVRKTLVLVFVECPTQEEFDEILLSELDRCALSRLFLRYKVTEVVYKRWSPSRTRD</sequence>
<evidence type="ECO:0000256" key="4">
    <source>
        <dbReference type="PIRNR" id="PIRNR011789"/>
    </source>
</evidence>
<name>A0AAX4H8H9_9ASCO</name>
<feature type="active site" evidence="5">
    <location>
        <position position="328"/>
    </location>
</feature>
<accession>A0AAX4H8H9</accession>
<feature type="domain" description="tRNA intron endonuclease catalytic" evidence="7">
    <location>
        <begin position="290"/>
        <end position="369"/>
    </location>
</feature>
<protein>
    <recommendedName>
        <fullName evidence="4">tRNA-splicing endonuclease subunit Sen2</fullName>
        <ecNumber evidence="4">4.6.1.16</ecNumber>
    </recommendedName>
</protein>
<evidence type="ECO:0000256" key="3">
    <source>
        <dbReference type="ARBA" id="ARBA00023239"/>
    </source>
</evidence>
<keyword evidence="9" id="KW-1185">Reference proteome</keyword>
<dbReference type="InterPro" id="IPR016589">
    <property type="entry name" value="tRNA_splic_SEN2"/>
</dbReference>
<evidence type="ECO:0000256" key="2">
    <source>
        <dbReference type="ARBA" id="ARBA00022694"/>
    </source>
</evidence>
<evidence type="ECO:0000256" key="6">
    <source>
        <dbReference type="SAM" id="MobiDB-lite"/>
    </source>
</evidence>
<feature type="active site" evidence="5">
    <location>
        <position position="361"/>
    </location>
</feature>
<feature type="region of interest" description="Disordered" evidence="6">
    <location>
        <begin position="174"/>
        <end position="196"/>
    </location>
</feature>
<dbReference type="PIRSF" id="PIRSF011789">
    <property type="entry name" value="tRNA_splic_SEN2"/>
    <property type="match status" value="1"/>
</dbReference>
<dbReference type="Proteomes" id="UP001338582">
    <property type="component" value="Chromosome 2"/>
</dbReference>
<dbReference type="GO" id="GO:0000213">
    <property type="term" value="F:tRNA-intron lyase activity"/>
    <property type="evidence" value="ECO:0007669"/>
    <property type="project" value="UniProtKB-UniRule"/>
</dbReference>
<keyword evidence="2 4" id="KW-0819">tRNA processing</keyword>
<keyword evidence="3 4" id="KW-0456">Lyase</keyword>
<evidence type="ECO:0000256" key="1">
    <source>
        <dbReference type="ARBA" id="ARBA00008078"/>
    </source>
</evidence>
<dbReference type="EC" id="4.6.1.16" evidence="4"/>
<dbReference type="Gene3D" id="3.40.1350.10">
    <property type="match status" value="1"/>
</dbReference>
<dbReference type="NCBIfam" id="TIGR00324">
    <property type="entry name" value="endA"/>
    <property type="match status" value="1"/>
</dbReference>
<dbReference type="PANTHER" id="PTHR21227:SF0">
    <property type="entry name" value="TRNA-SPLICING ENDONUCLEASE SUBUNIT SEN2"/>
    <property type="match status" value="1"/>
</dbReference>
<reference evidence="8 9" key="1">
    <citation type="submission" date="2023-10" db="EMBL/GenBank/DDBJ databases">
        <title>Draft Genome Sequence of Candida saopaulonensis from a very Premature Infant with Sepsis.</title>
        <authorList>
            <person name="Ning Y."/>
            <person name="Dai R."/>
            <person name="Xiao M."/>
            <person name="Xu Y."/>
            <person name="Yan Q."/>
            <person name="Zhang L."/>
        </authorList>
    </citation>
    <scope>NUCLEOTIDE SEQUENCE [LARGE SCALE GENOMIC DNA]</scope>
    <source>
        <strain evidence="8 9">19XY460</strain>
    </source>
</reference>